<feature type="transmembrane region" description="Helical" evidence="2">
    <location>
        <begin position="28"/>
        <end position="49"/>
    </location>
</feature>
<feature type="transmembrane region" description="Helical" evidence="2">
    <location>
        <begin position="55"/>
        <end position="77"/>
    </location>
</feature>
<dbReference type="Proteomes" id="UP000245683">
    <property type="component" value="Unassembled WGS sequence"/>
</dbReference>
<dbReference type="RefSeq" id="WP_109946876.1">
    <property type="nucleotide sequence ID" value="NZ_QGGF01000229.1"/>
</dbReference>
<protein>
    <submittedName>
        <fullName evidence="3">Uncharacterized protein</fullName>
    </submittedName>
</protein>
<reference evidence="4" key="1">
    <citation type="submission" date="2018-05" db="EMBL/GenBank/DDBJ databases">
        <title>Micromonospora globispora sp. nov. and Micromonospora rugosa sp. nov., isolated from marine sediment.</title>
        <authorList>
            <person name="Carro L."/>
            <person name="Aysel V."/>
            <person name="Cetin D."/>
            <person name="Igual J.M."/>
            <person name="Klenk H.-P."/>
            <person name="Trujillo M.E."/>
            <person name="Sahin N."/>
        </authorList>
    </citation>
    <scope>NUCLEOTIDE SEQUENCE [LARGE SCALE GENOMIC DNA]</scope>
    <source>
        <strain evidence="4">S2904</strain>
    </source>
</reference>
<keyword evidence="2" id="KW-0812">Transmembrane</keyword>
<accession>A0A317K0S1</accession>
<keyword evidence="2" id="KW-1133">Transmembrane helix</keyword>
<evidence type="ECO:0000313" key="4">
    <source>
        <dbReference type="Proteomes" id="UP000245683"/>
    </source>
</evidence>
<keyword evidence="4" id="KW-1185">Reference proteome</keyword>
<dbReference type="AlphaFoldDB" id="A0A317K0S1"/>
<comment type="caution">
    <text evidence="3">The sequence shown here is derived from an EMBL/GenBank/DDBJ whole genome shotgun (WGS) entry which is preliminary data.</text>
</comment>
<organism evidence="3 4">
    <name type="scientific">Micromonospora globispora</name>
    <dbReference type="NCBI Taxonomy" id="1450148"/>
    <lineage>
        <taxon>Bacteria</taxon>
        <taxon>Bacillati</taxon>
        <taxon>Actinomycetota</taxon>
        <taxon>Actinomycetes</taxon>
        <taxon>Micromonosporales</taxon>
        <taxon>Micromonosporaceae</taxon>
        <taxon>Micromonospora</taxon>
    </lineage>
</organism>
<dbReference type="OrthoDB" id="3627672at2"/>
<gene>
    <name evidence="3" type="ORF">DLJ46_24160</name>
</gene>
<keyword evidence="2" id="KW-0472">Membrane</keyword>
<evidence type="ECO:0000313" key="3">
    <source>
        <dbReference type="EMBL" id="PWU44783.1"/>
    </source>
</evidence>
<proteinExistence type="predicted"/>
<feature type="transmembrane region" description="Helical" evidence="2">
    <location>
        <begin position="135"/>
        <end position="159"/>
    </location>
</feature>
<feature type="transmembrane region" description="Helical" evidence="2">
    <location>
        <begin position="107"/>
        <end position="129"/>
    </location>
</feature>
<evidence type="ECO:0000256" key="2">
    <source>
        <dbReference type="SAM" id="Phobius"/>
    </source>
</evidence>
<sequence>MGADDGTVGRDRPPTTSRWSGRRLPRSALPGTVFFAVAAPCGLIAAIGGVVERDLVLFVGGAVIALLFGSLLGLLVVASSRGSGAAPTLAQSPGGTSGVRFGYSTIAYFWFTTVLVMCVVVGLIVAVATGTSGSVFGGVVGVVFAGMAVLLAWYLVALLRLAPGELLLSPAGIAHRGLTSLYSVPWSAVQAVEAWRLGTSVIVVKADPSPESVVRRYTGRFDTGELRFLPFLLVRTYWLAADREAVLSALAFYHAHPELRGELATPEAVRRIAEGRTGS</sequence>
<dbReference type="EMBL" id="QGSV01000287">
    <property type="protein sequence ID" value="PWU44783.1"/>
    <property type="molecule type" value="Genomic_DNA"/>
</dbReference>
<name>A0A317K0S1_9ACTN</name>
<feature type="region of interest" description="Disordered" evidence="1">
    <location>
        <begin position="1"/>
        <end position="24"/>
    </location>
</feature>
<evidence type="ECO:0000256" key="1">
    <source>
        <dbReference type="SAM" id="MobiDB-lite"/>
    </source>
</evidence>